<keyword evidence="3" id="KW-1185">Reference proteome</keyword>
<evidence type="ECO:0000256" key="1">
    <source>
        <dbReference type="SAM" id="MobiDB-lite"/>
    </source>
</evidence>
<accession>A0ABQ8BEV7</accession>
<gene>
    <name evidence="2" type="ORF">HID58_042849</name>
</gene>
<dbReference type="EMBL" id="JAGKQM010000011">
    <property type="protein sequence ID" value="KAH0903346.1"/>
    <property type="molecule type" value="Genomic_DNA"/>
</dbReference>
<proteinExistence type="predicted"/>
<evidence type="ECO:0000313" key="2">
    <source>
        <dbReference type="EMBL" id="KAH0903346.1"/>
    </source>
</evidence>
<feature type="compositionally biased region" description="Acidic residues" evidence="1">
    <location>
        <begin position="87"/>
        <end position="99"/>
    </location>
</feature>
<evidence type="ECO:0000313" key="3">
    <source>
        <dbReference type="Proteomes" id="UP000824890"/>
    </source>
</evidence>
<comment type="caution">
    <text evidence="2">The sequence shown here is derived from an EMBL/GenBank/DDBJ whole genome shotgun (WGS) entry which is preliminary data.</text>
</comment>
<reference evidence="2 3" key="1">
    <citation type="submission" date="2021-05" db="EMBL/GenBank/DDBJ databases">
        <title>Genome Assembly of Synthetic Allotetraploid Brassica napus Reveals Homoeologous Exchanges between Subgenomes.</title>
        <authorList>
            <person name="Davis J.T."/>
        </authorList>
    </citation>
    <scope>NUCLEOTIDE SEQUENCE [LARGE SCALE GENOMIC DNA]</scope>
    <source>
        <strain evidence="3">cv. Da-Ae</strain>
        <tissue evidence="2">Seedling</tissue>
    </source>
</reference>
<feature type="region of interest" description="Disordered" evidence="1">
    <location>
        <begin position="71"/>
        <end position="99"/>
    </location>
</feature>
<organism evidence="2 3">
    <name type="scientific">Brassica napus</name>
    <name type="common">Rape</name>
    <dbReference type="NCBI Taxonomy" id="3708"/>
    <lineage>
        <taxon>Eukaryota</taxon>
        <taxon>Viridiplantae</taxon>
        <taxon>Streptophyta</taxon>
        <taxon>Embryophyta</taxon>
        <taxon>Tracheophyta</taxon>
        <taxon>Spermatophyta</taxon>
        <taxon>Magnoliopsida</taxon>
        <taxon>eudicotyledons</taxon>
        <taxon>Gunneridae</taxon>
        <taxon>Pentapetalae</taxon>
        <taxon>rosids</taxon>
        <taxon>malvids</taxon>
        <taxon>Brassicales</taxon>
        <taxon>Brassicaceae</taxon>
        <taxon>Brassiceae</taxon>
        <taxon>Brassica</taxon>
    </lineage>
</organism>
<dbReference type="Proteomes" id="UP000824890">
    <property type="component" value="Unassembled WGS sequence"/>
</dbReference>
<protein>
    <submittedName>
        <fullName evidence="2">Uncharacterized protein</fullName>
    </submittedName>
</protein>
<name>A0ABQ8BEV7_BRANA</name>
<sequence length="99" mass="11135">MVASFDAIDNQNRLSGMNFDLATDESRKLCSIERYPGDYTPSGTNLTNIWHLTLGFFVKVINNTICCKMEQKKPRTRARSPSPAAEESGDNPEESYEVD</sequence>